<dbReference type="Pfam" id="PF01522">
    <property type="entry name" value="Polysacc_deac_1"/>
    <property type="match status" value="1"/>
</dbReference>
<dbReference type="SUPFAM" id="SSF88713">
    <property type="entry name" value="Glycoside hydrolase/deacetylase"/>
    <property type="match status" value="1"/>
</dbReference>
<dbReference type="GO" id="GO:0005975">
    <property type="term" value="P:carbohydrate metabolic process"/>
    <property type="evidence" value="ECO:0007669"/>
    <property type="project" value="InterPro"/>
</dbReference>
<evidence type="ECO:0000256" key="1">
    <source>
        <dbReference type="ARBA" id="ARBA00004613"/>
    </source>
</evidence>
<comment type="caution">
    <text evidence="5">The sequence shown here is derived from an EMBL/GenBank/DDBJ whole genome shotgun (WGS) entry which is preliminary data.</text>
</comment>
<dbReference type="AlphaFoldDB" id="A0A0R2N1D7"/>
<dbReference type="CDD" id="cd10918">
    <property type="entry name" value="CE4_NodB_like_5s_6s"/>
    <property type="match status" value="1"/>
</dbReference>
<evidence type="ECO:0000313" key="6">
    <source>
        <dbReference type="Proteomes" id="UP000050969"/>
    </source>
</evidence>
<dbReference type="STRING" id="1293598.IV56_GL001430"/>
<evidence type="ECO:0000259" key="4">
    <source>
        <dbReference type="PROSITE" id="PS51677"/>
    </source>
</evidence>
<feature type="chain" id="PRO_5006420845" description="NodB homology domain-containing protein" evidence="3">
    <location>
        <begin position="27"/>
        <end position="664"/>
    </location>
</feature>
<dbReference type="Gene3D" id="3.20.20.370">
    <property type="entry name" value="Glycoside hydrolase/deacetylase"/>
    <property type="match status" value="1"/>
</dbReference>
<name>A0A0R2N1D7_9LACO</name>
<dbReference type="PATRIC" id="fig|1293598.4.peg.1495"/>
<dbReference type="PROSITE" id="PS51677">
    <property type="entry name" value="NODB"/>
    <property type="match status" value="1"/>
</dbReference>
<dbReference type="InterPro" id="IPR051398">
    <property type="entry name" value="Polysacch_Deacetylase"/>
</dbReference>
<evidence type="ECO:0000256" key="2">
    <source>
        <dbReference type="ARBA" id="ARBA00022729"/>
    </source>
</evidence>
<comment type="subcellular location">
    <subcellularLocation>
        <location evidence="1">Secreted</location>
    </subcellularLocation>
</comment>
<dbReference type="GO" id="GO:0016810">
    <property type="term" value="F:hydrolase activity, acting on carbon-nitrogen (but not peptide) bonds"/>
    <property type="evidence" value="ECO:0007669"/>
    <property type="project" value="InterPro"/>
</dbReference>
<dbReference type="PANTHER" id="PTHR34216:SF3">
    <property type="entry name" value="POLY-BETA-1,6-N-ACETYL-D-GLUCOSAMINE N-DEACETYLASE"/>
    <property type="match status" value="1"/>
</dbReference>
<dbReference type="Proteomes" id="UP000050969">
    <property type="component" value="Unassembled WGS sequence"/>
</dbReference>
<evidence type="ECO:0000256" key="3">
    <source>
        <dbReference type="SAM" id="SignalP"/>
    </source>
</evidence>
<sequence length="664" mass="74650">MKKQFWLTLGLVSGLGVALQAHPVHAATITLQSDQRLAQTAGEKQSGEALKAGTSWRVSQAVTKDKNVWLELGRNQWLPVEFPGTLQLTKETPVYSAPTIPASLSKKLAAGSQWQFFDVQLINDTLWYSLGGHQWINLEDAQPQSGQDLTVTPHDTIQVQLKNKDASLDYLTDKGFIPAANSDLINQTFTVDQQIDQPDHPAMYLLKQYTHVIAWISADDVQEIPDTPVTFTQTVAQRQSVTLRPSSNESSFYLTDDGLKKAKPVKNLQQLSGLTTRRTLVGSDGSQFDLIEQAGQQLAWVNQKSVQKATMSVQTNQTTIVYNDYGKSRQYSYRTLPANTNVTYYDHVTDGDTTWYSLGHNQWFTLDSDLNQMTPESLNAQTLTLTSATPIYSDTDHKQQVGQLAANDTATIEAVKTVDHRLWYQNAMGWFSPAYEVTKNWHYQDQPVRLPILMYHDFEDTVTSNIYAIPAAQFKQQLDWLDKAGYQTLTPDQSYYALTTNYLPTSKVVWMTMDDGYQSWYRQIMPLVQESGVHVTGFQIVNRMDSNWSLNPSEIKTLMAAGFNLESHTMNHVKLGQQGDYTASQELTESKADLQKQFDAPITTIAYPYGSYTNKTENLTQAAGYQMGLAMDNRVATLSDSLYALPRITVTPDLSKQAFLDKLQ</sequence>
<organism evidence="5 6">
    <name type="scientific">Lacticaseibacillus saniviri JCM 17471 = DSM 24301</name>
    <dbReference type="NCBI Taxonomy" id="1293598"/>
    <lineage>
        <taxon>Bacteria</taxon>
        <taxon>Bacillati</taxon>
        <taxon>Bacillota</taxon>
        <taxon>Bacilli</taxon>
        <taxon>Lactobacillales</taxon>
        <taxon>Lactobacillaceae</taxon>
        <taxon>Lacticaseibacillus</taxon>
    </lineage>
</organism>
<dbReference type="GO" id="GO:0005576">
    <property type="term" value="C:extracellular region"/>
    <property type="evidence" value="ECO:0007669"/>
    <property type="project" value="UniProtKB-SubCell"/>
</dbReference>
<keyword evidence="2 3" id="KW-0732">Signal</keyword>
<proteinExistence type="predicted"/>
<dbReference type="InterPro" id="IPR002509">
    <property type="entry name" value="NODB_dom"/>
</dbReference>
<accession>A0A0R2N1D7</accession>
<dbReference type="PANTHER" id="PTHR34216">
    <property type="match status" value="1"/>
</dbReference>
<reference evidence="5 6" key="1">
    <citation type="journal article" date="2015" name="Genome Announc.">
        <title>Expanding the biotechnology potential of lactobacilli through comparative genomics of 213 strains and associated genera.</title>
        <authorList>
            <person name="Sun Z."/>
            <person name="Harris H.M."/>
            <person name="McCann A."/>
            <person name="Guo C."/>
            <person name="Argimon S."/>
            <person name="Zhang W."/>
            <person name="Yang X."/>
            <person name="Jeffery I.B."/>
            <person name="Cooney J.C."/>
            <person name="Kagawa T.F."/>
            <person name="Liu W."/>
            <person name="Song Y."/>
            <person name="Salvetti E."/>
            <person name="Wrobel A."/>
            <person name="Rasinkangas P."/>
            <person name="Parkhill J."/>
            <person name="Rea M.C."/>
            <person name="O'Sullivan O."/>
            <person name="Ritari J."/>
            <person name="Douillard F.P."/>
            <person name="Paul Ross R."/>
            <person name="Yang R."/>
            <person name="Briner A.E."/>
            <person name="Felis G.E."/>
            <person name="de Vos W.M."/>
            <person name="Barrangou R."/>
            <person name="Klaenhammer T.R."/>
            <person name="Caufield P.W."/>
            <person name="Cui Y."/>
            <person name="Zhang H."/>
            <person name="O'Toole P.W."/>
        </authorList>
    </citation>
    <scope>NUCLEOTIDE SEQUENCE [LARGE SCALE GENOMIC DNA]</scope>
    <source>
        <strain evidence="5 6">DSM 24301</strain>
    </source>
</reference>
<dbReference type="InterPro" id="IPR011330">
    <property type="entry name" value="Glyco_hydro/deAcase_b/a-brl"/>
</dbReference>
<feature type="domain" description="NodB homology" evidence="4">
    <location>
        <begin position="507"/>
        <end position="664"/>
    </location>
</feature>
<gene>
    <name evidence="5" type="ORF">IV56_GL001430</name>
</gene>
<protein>
    <recommendedName>
        <fullName evidence="4">NodB homology domain-containing protein</fullName>
    </recommendedName>
</protein>
<dbReference type="EMBL" id="JQCE01000005">
    <property type="protein sequence ID" value="KRO18299.1"/>
    <property type="molecule type" value="Genomic_DNA"/>
</dbReference>
<evidence type="ECO:0000313" key="5">
    <source>
        <dbReference type="EMBL" id="KRO18299.1"/>
    </source>
</evidence>
<keyword evidence="6" id="KW-1185">Reference proteome</keyword>
<feature type="signal peptide" evidence="3">
    <location>
        <begin position="1"/>
        <end position="26"/>
    </location>
</feature>
<dbReference type="RefSeq" id="WP_056992128.1">
    <property type="nucleotide sequence ID" value="NZ_JQCE01000005.1"/>
</dbReference>